<reference evidence="1 2" key="1">
    <citation type="submission" date="2019-09" db="EMBL/GenBank/DDBJ databases">
        <authorList>
            <person name="Depoorter E."/>
        </authorList>
    </citation>
    <scope>NUCLEOTIDE SEQUENCE [LARGE SCALE GENOMIC DNA]</scope>
    <source>
        <strain evidence="1">LMG 6863</strain>
    </source>
</reference>
<protein>
    <submittedName>
        <fullName evidence="1">Uncharacterized protein</fullName>
    </submittedName>
</protein>
<dbReference type="EMBL" id="CABVPY010000002">
    <property type="protein sequence ID" value="VWB11871.1"/>
    <property type="molecule type" value="Genomic_DNA"/>
</dbReference>
<name>A0A6P2H6E9_BURL3</name>
<accession>A0A6P2H6E9</accession>
<evidence type="ECO:0000313" key="2">
    <source>
        <dbReference type="Proteomes" id="UP000494170"/>
    </source>
</evidence>
<proteinExistence type="predicted"/>
<gene>
    <name evidence="1" type="ORF">BLA6863_00384</name>
</gene>
<dbReference type="Proteomes" id="UP000494170">
    <property type="component" value="Unassembled WGS sequence"/>
</dbReference>
<evidence type="ECO:0000313" key="1">
    <source>
        <dbReference type="EMBL" id="VWB11871.1"/>
    </source>
</evidence>
<organism evidence="1 2">
    <name type="scientific">Burkholderia lata (strain ATCC 17760 / DSM 23089 / LMG 22485 / NCIMB 9086 / R18194 / 383)</name>
    <dbReference type="NCBI Taxonomy" id="482957"/>
    <lineage>
        <taxon>Bacteria</taxon>
        <taxon>Pseudomonadati</taxon>
        <taxon>Pseudomonadota</taxon>
        <taxon>Betaproteobacteria</taxon>
        <taxon>Burkholderiales</taxon>
        <taxon>Burkholderiaceae</taxon>
        <taxon>Burkholderia</taxon>
        <taxon>Burkholderia cepacia complex</taxon>
    </lineage>
</organism>
<sequence>MIHAAAKNSTPGWSRSLNSQVFLHTIADRQTSSLPIDQRT</sequence>
<dbReference type="AlphaFoldDB" id="A0A6P2H6E9"/>